<proteinExistence type="predicted"/>
<organism evidence="2 3">
    <name type="scientific">Zootermopsis nevadensis</name>
    <name type="common">Dampwood termite</name>
    <dbReference type="NCBI Taxonomy" id="136037"/>
    <lineage>
        <taxon>Eukaryota</taxon>
        <taxon>Metazoa</taxon>
        <taxon>Ecdysozoa</taxon>
        <taxon>Arthropoda</taxon>
        <taxon>Hexapoda</taxon>
        <taxon>Insecta</taxon>
        <taxon>Pterygota</taxon>
        <taxon>Neoptera</taxon>
        <taxon>Polyneoptera</taxon>
        <taxon>Dictyoptera</taxon>
        <taxon>Blattodea</taxon>
        <taxon>Blattoidea</taxon>
        <taxon>Termitoidae</taxon>
        <taxon>Termopsidae</taxon>
        <taxon>Zootermopsis</taxon>
    </lineage>
</organism>
<evidence type="ECO:0008006" key="4">
    <source>
        <dbReference type="Google" id="ProtNLM"/>
    </source>
</evidence>
<reference evidence="2 3" key="1">
    <citation type="journal article" date="2014" name="Nat. Commun.">
        <title>Molecular traces of alternative social organization in a termite genome.</title>
        <authorList>
            <person name="Terrapon N."/>
            <person name="Li C."/>
            <person name="Robertson H.M."/>
            <person name="Ji L."/>
            <person name="Meng X."/>
            <person name="Booth W."/>
            <person name="Chen Z."/>
            <person name="Childers C.P."/>
            <person name="Glastad K.M."/>
            <person name="Gokhale K."/>
            <person name="Gowin J."/>
            <person name="Gronenberg W."/>
            <person name="Hermansen R.A."/>
            <person name="Hu H."/>
            <person name="Hunt B.G."/>
            <person name="Huylmans A.K."/>
            <person name="Khalil S.M."/>
            <person name="Mitchell R.D."/>
            <person name="Munoz-Torres M.C."/>
            <person name="Mustard J.A."/>
            <person name="Pan H."/>
            <person name="Reese J.T."/>
            <person name="Scharf M.E."/>
            <person name="Sun F."/>
            <person name="Vogel H."/>
            <person name="Xiao J."/>
            <person name="Yang W."/>
            <person name="Yang Z."/>
            <person name="Yang Z."/>
            <person name="Zhou J."/>
            <person name="Zhu J."/>
            <person name="Brent C.S."/>
            <person name="Elsik C.G."/>
            <person name="Goodisman M.A."/>
            <person name="Liberles D.A."/>
            <person name="Roe R.M."/>
            <person name="Vargo E.L."/>
            <person name="Vilcinskas A."/>
            <person name="Wang J."/>
            <person name="Bornberg-Bauer E."/>
            <person name="Korb J."/>
            <person name="Zhang G."/>
            <person name="Liebig J."/>
        </authorList>
    </citation>
    <scope>NUCLEOTIDE SEQUENCE [LARGE SCALE GENOMIC DNA]</scope>
    <source>
        <tissue evidence="2">Whole organism</tissue>
    </source>
</reference>
<dbReference type="InParanoid" id="A0A067RKU3"/>
<feature type="region of interest" description="Disordered" evidence="1">
    <location>
        <begin position="290"/>
        <end position="313"/>
    </location>
</feature>
<gene>
    <name evidence="2" type="ORF">L798_00102</name>
</gene>
<protein>
    <recommendedName>
        <fullName evidence="4">Shugoshin C-terminal domain-containing protein</fullName>
    </recommendedName>
</protein>
<keyword evidence="3" id="KW-1185">Reference proteome</keyword>
<evidence type="ECO:0000256" key="1">
    <source>
        <dbReference type="SAM" id="MobiDB-lite"/>
    </source>
</evidence>
<evidence type="ECO:0000313" key="3">
    <source>
        <dbReference type="Proteomes" id="UP000027135"/>
    </source>
</evidence>
<name>A0A067RKU3_ZOONE</name>
<dbReference type="Proteomes" id="UP000027135">
    <property type="component" value="Unassembled WGS sequence"/>
</dbReference>
<dbReference type="AlphaFoldDB" id="A0A067RKU3"/>
<sequence>MKMKRKSLSFSFLSKSGSRKWRSNNLQLARENARLRKDIQRCKQLLMENTIRYNILEVSWRRRGETLSKIDVTSRLIGNQVLKLVDSLTEIRSACQVELSIPVGGIKADNADRISRCRHTVPNIKMGSFTRSHNLSQLSSKSQPVNHVNPMVSGHPIIKPTITLQRLNLQDVRSNSPLEQIRSPLQELDEGQIAETDLATIAENSVDPPLPSSYNSDEEEAVELSITPSMRRITARSSPPSYHNIILPVAEVPLERLSLARILGRHKEAMKRDMFSGILMNENKTDSISNCVSATSSHSDRSLQHFIRRGHTS</sequence>
<dbReference type="EMBL" id="KK852411">
    <property type="protein sequence ID" value="KDR24452.1"/>
    <property type="molecule type" value="Genomic_DNA"/>
</dbReference>
<accession>A0A067RKU3</accession>
<evidence type="ECO:0000313" key="2">
    <source>
        <dbReference type="EMBL" id="KDR24452.1"/>
    </source>
</evidence>